<accession>A9V9G8</accession>
<reference evidence="4 5" key="1">
    <citation type="journal article" date="2008" name="Nature">
        <title>The genome of the choanoflagellate Monosiga brevicollis and the origin of metazoans.</title>
        <authorList>
            <consortium name="JGI Sequencing"/>
            <person name="King N."/>
            <person name="Westbrook M.J."/>
            <person name="Young S.L."/>
            <person name="Kuo A."/>
            <person name="Abedin M."/>
            <person name="Chapman J."/>
            <person name="Fairclough S."/>
            <person name="Hellsten U."/>
            <person name="Isogai Y."/>
            <person name="Letunic I."/>
            <person name="Marr M."/>
            <person name="Pincus D."/>
            <person name="Putnam N."/>
            <person name="Rokas A."/>
            <person name="Wright K.J."/>
            <person name="Zuzow R."/>
            <person name="Dirks W."/>
            <person name="Good M."/>
            <person name="Goodstein D."/>
            <person name="Lemons D."/>
            <person name="Li W."/>
            <person name="Lyons J.B."/>
            <person name="Morris A."/>
            <person name="Nichols S."/>
            <person name="Richter D.J."/>
            <person name="Salamov A."/>
            <person name="Bork P."/>
            <person name="Lim W.A."/>
            <person name="Manning G."/>
            <person name="Miller W.T."/>
            <person name="McGinnis W."/>
            <person name="Shapiro H."/>
            <person name="Tjian R."/>
            <person name="Grigoriev I.V."/>
            <person name="Rokhsar D."/>
        </authorList>
    </citation>
    <scope>NUCLEOTIDE SEQUENCE [LARGE SCALE GENOMIC DNA]</scope>
    <source>
        <strain evidence="5">MX1 / ATCC 50154</strain>
    </source>
</reference>
<comment type="similarity">
    <text evidence="1">Belongs to the universal ribosomal protein uL10 family.</text>
</comment>
<keyword evidence="3" id="KW-0687">Ribonucleoprotein</keyword>
<keyword evidence="5" id="KW-1185">Reference proteome</keyword>
<dbReference type="GO" id="GO:0006412">
    <property type="term" value="P:translation"/>
    <property type="evidence" value="ECO:0000318"/>
    <property type="project" value="GO_Central"/>
</dbReference>
<evidence type="ECO:0000313" key="5">
    <source>
        <dbReference type="Proteomes" id="UP000001357"/>
    </source>
</evidence>
<dbReference type="PANTHER" id="PTHR11560">
    <property type="entry name" value="39S RIBOSOMAL PROTEIN L10, MITOCHONDRIAL"/>
    <property type="match status" value="1"/>
</dbReference>
<dbReference type="InterPro" id="IPR047865">
    <property type="entry name" value="Ribosomal_uL10_bac_type"/>
</dbReference>
<dbReference type="Proteomes" id="UP000001357">
    <property type="component" value="Unassembled WGS sequence"/>
</dbReference>
<evidence type="ECO:0008006" key="6">
    <source>
        <dbReference type="Google" id="ProtNLM"/>
    </source>
</evidence>
<dbReference type="Gene3D" id="6.10.250.290">
    <property type="match status" value="1"/>
</dbReference>
<dbReference type="Gene3D" id="3.30.70.1730">
    <property type="match status" value="1"/>
</dbReference>
<dbReference type="InterPro" id="IPR043141">
    <property type="entry name" value="Ribosomal_uL10-like_sf"/>
</dbReference>
<name>A9V9G8_MONBE</name>
<proteinExistence type="inferred from homology"/>
<dbReference type="KEGG" id="mbr:MONBRDRAFT_38628"/>
<dbReference type="CDD" id="cd05797">
    <property type="entry name" value="Ribosomal_L10"/>
    <property type="match status" value="1"/>
</dbReference>
<dbReference type="AlphaFoldDB" id="A9V9G8"/>
<dbReference type="EMBL" id="CH991570">
    <property type="protein sequence ID" value="EDQ85793.1"/>
    <property type="molecule type" value="Genomic_DNA"/>
</dbReference>
<organism evidence="4 5">
    <name type="scientific">Monosiga brevicollis</name>
    <name type="common">Choanoflagellate</name>
    <dbReference type="NCBI Taxonomy" id="81824"/>
    <lineage>
        <taxon>Eukaryota</taxon>
        <taxon>Choanoflagellata</taxon>
        <taxon>Craspedida</taxon>
        <taxon>Salpingoecidae</taxon>
        <taxon>Monosiga</taxon>
    </lineage>
</organism>
<keyword evidence="2" id="KW-0689">Ribosomal protein</keyword>
<evidence type="ECO:0000256" key="3">
    <source>
        <dbReference type="ARBA" id="ARBA00023274"/>
    </source>
</evidence>
<protein>
    <recommendedName>
        <fullName evidence="6">Ribosomal protein L10</fullName>
    </recommendedName>
</protein>
<dbReference type="InterPro" id="IPR001790">
    <property type="entry name" value="Ribosomal_uL10"/>
</dbReference>
<dbReference type="InParanoid" id="A9V9G8"/>
<evidence type="ECO:0000313" key="4">
    <source>
        <dbReference type="EMBL" id="EDQ85793.1"/>
    </source>
</evidence>
<dbReference type="GO" id="GO:0005762">
    <property type="term" value="C:mitochondrial large ribosomal subunit"/>
    <property type="evidence" value="ECO:0000318"/>
    <property type="project" value="GO_Central"/>
</dbReference>
<dbReference type="Pfam" id="PF00466">
    <property type="entry name" value="Ribosomal_L10"/>
    <property type="match status" value="1"/>
</dbReference>
<evidence type="ECO:0000256" key="1">
    <source>
        <dbReference type="ARBA" id="ARBA00008889"/>
    </source>
</evidence>
<dbReference type="SUPFAM" id="SSF160369">
    <property type="entry name" value="Ribosomal protein L10-like"/>
    <property type="match status" value="1"/>
</dbReference>
<gene>
    <name evidence="4" type="ORF">MONBRDRAFT_38628</name>
</gene>
<dbReference type="GeneID" id="5894610"/>
<dbReference type="GO" id="GO:0003735">
    <property type="term" value="F:structural constituent of ribosome"/>
    <property type="evidence" value="ECO:0000318"/>
    <property type="project" value="GO_Central"/>
</dbReference>
<dbReference type="OMA" id="FTHIDPP"/>
<evidence type="ECO:0000256" key="2">
    <source>
        <dbReference type="ARBA" id="ARBA00022980"/>
    </source>
</evidence>
<sequence length="226" mass="24738">MAATTTRAAVTVSMALSMAARRMTPMSAVAHARLAGLRRNYVNPDLNRDGRPVSLRKQFDGHRTREVLANNTFKGLIRHAGLSAEEWIDLRVQVKKSGANMTILPNGVMRRQLALLGASEETVAIFKGPIALVHSDELSFKLLKELNDHPKLEMVAALVDDQLVDHGKIEQYASLPDKDTLLAQLVATLQQPAGALAQVLSRNQTALVQALQQLHKMHEDGEGADK</sequence>
<dbReference type="RefSeq" id="XP_001749272.1">
    <property type="nucleotide sequence ID" value="XM_001749220.1"/>
</dbReference>